<dbReference type="InterPro" id="IPR003688">
    <property type="entry name" value="TraG/VirD4"/>
</dbReference>
<comment type="subcellular location">
    <subcellularLocation>
        <location evidence="1">Cell membrane</location>
        <topology evidence="1">Multi-pass membrane protein</topology>
    </subcellularLocation>
</comment>
<accession>A0ABM9JYF0</accession>
<sequence>MSTTAYPGVIVGYLPELDEFLIYHGQQGVLLAASTRSGKGVGFVVPNLLNYPDSVVNLDVKLENFKYTSLYRQRHGHDVYLWAPFSETGHTHCWNIFDAVWQRPEHLQIGDIMSIGDALYPAKVEPRARFFNDNARSLFLGLTLYLRETPGMPVTLGEILRQSSGKGKSTKEYLKGILEARTRTDTDLPPLSWRCVDALNRFLNQPETTLGNVLSTFNAPLQIFTDPVVEAATSKSDFDLGDVRKRRMTIYVGIAPGKLAEASAQLLVNLFYSQLVNVNLREQPADNPELKYQCLLLNDEATAPGKIEIIAQANGYMAGYNLRLATVIQSVAQATECYGEQGARTLITNHGMHLLYPPREQKDANEYSEMLGTFTAIARSKSRNRGARSNSTGESESGQKRALMLPQELKEMGQDKLIVTLENCKPIQAEKAFFYKHKVFIDRLKEVSPSIAALGDEMPSEQQLKEAFLTNGEGSIDLPQVDFQAYWNAPVSAFDTPQDDSRPVEADELALLAADDIANADAILQAMRQVMPEFDELMTLVLGDVPQFDADHADDSRLVQADELLFLDASDFTNQDEITAALCGAMPYFAEAMAILNTVGAKAA</sequence>
<keyword evidence="5" id="KW-1133">Transmembrane helix</keyword>
<dbReference type="EMBL" id="CATZBU010000017">
    <property type="protein sequence ID" value="CAJ0807635.1"/>
    <property type="molecule type" value="Genomic_DNA"/>
</dbReference>
<keyword evidence="6" id="KW-0472">Membrane</keyword>
<feature type="compositionally biased region" description="Polar residues" evidence="7">
    <location>
        <begin position="387"/>
        <end position="396"/>
    </location>
</feature>
<evidence type="ECO:0000256" key="7">
    <source>
        <dbReference type="SAM" id="MobiDB-lite"/>
    </source>
</evidence>
<evidence type="ECO:0000256" key="6">
    <source>
        <dbReference type="ARBA" id="ARBA00023136"/>
    </source>
</evidence>
<comment type="similarity">
    <text evidence="2">Belongs to the VirD4/TraG family.</text>
</comment>
<dbReference type="PANTHER" id="PTHR37937">
    <property type="entry name" value="CONJUGATIVE TRANSFER: DNA TRANSPORT"/>
    <property type="match status" value="1"/>
</dbReference>
<evidence type="ECO:0000256" key="1">
    <source>
        <dbReference type="ARBA" id="ARBA00004651"/>
    </source>
</evidence>
<protein>
    <submittedName>
        <fullName evidence="8">Uncharacterized protein</fullName>
    </submittedName>
</protein>
<evidence type="ECO:0000256" key="3">
    <source>
        <dbReference type="ARBA" id="ARBA00022475"/>
    </source>
</evidence>
<dbReference type="Pfam" id="PF02534">
    <property type="entry name" value="T4SS-DNA_transf"/>
    <property type="match status" value="1"/>
</dbReference>
<name>A0ABM9JYF0_9RALS</name>
<proteinExistence type="inferred from homology"/>
<dbReference type="SUPFAM" id="SSF52540">
    <property type="entry name" value="P-loop containing nucleoside triphosphate hydrolases"/>
    <property type="match status" value="1"/>
</dbReference>
<keyword evidence="3" id="KW-1003">Cell membrane</keyword>
<dbReference type="PANTHER" id="PTHR37937:SF1">
    <property type="entry name" value="CONJUGATIVE TRANSFER: DNA TRANSPORT"/>
    <property type="match status" value="1"/>
</dbReference>
<dbReference type="RefSeq" id="WP_316668978.1">
    <property type="nucleotide sequence ID" value="NZ_CATZBU010000017.1"/>
</dbReference>
<dbReference type="InterPro" id="IPR027417">
    <property type="entry name" value="P-loop_NTPase"/>
</dbReference>
<dbReference type="Gene3D" id="3.40.50.300">
    <property type="entry name" value="P-loop containing nucleotide triphosphate hydrolases"/>
    <property type="match status" value="1"/>
</dbReference>
<keyword evidence="4" id="KW-0812">Transmembrane</keyword>
<evidence type="ECO:0000256" key="2">
    <source>
        <dbReference type="ARBA" id="ARBA00008806"/>
    </source>
</evidence>
<reference evidence="8 9" key="1">
    <citation type="submission" date="2023-07" db="EMBL/GenBank/DDBJ databases">
        <authorList>
            <person name="Peeters C."/>
        </authorList>
    </citation>
    <scope>NUCLEOTIDE SEQUENCE [LARGE SCALE GENOMIC DNA]</scope>
    <source>
        <strain evidence="8 9">LMG 19083</strain>
    </source>
</reference>
<keyword evidence="9" id="KW-1185">Reference proteome</keyword>
<dbReference type="CDD" id="cd01127">
    <property type="entry name" value="TrwB_TraG_TraD_VirD4"/>
    <property type="match status" value="1"/>
</dbReference>
<gene>
    <name evidence="8" type="ORF">LMG19083_04591</name>
</gene>
<comment type="caution">
    <text evidence="8">The sequence shown here is derived from an EMBL/GenBank/DDBJ whole genome shotgun (WGS) entry which is preliminary data.</text>
</comment>
<evidence type="ECO:0000256" key="4">
    <source>
        <dbReference type="ARBA" id="ARBA00022692"/>
    </source>
</evidence>
<dbReference type="InterPro" id="IPR051539">
    <property type="entry name" value="T4SS-coupling_protein"/>
</dbReference>
<feature type="region of interest" description="Disordered" evidence="7">
    <location>
        <begin position="381"/>
        <end position="401"/>
    </location>
</feature>
<dbReference type="Proteomes" id="UP001189813">
    <property type="component" value="Unassembled WGS sequence"/>
</dbReference>
<organism evidence="8 9">
    <name type="scientific">Ralstonia psammae</name>
    <dbReference type="NCBI Taxonomy" id="3058598"/>
    <lineage>
        <taxon>Bacteria</taxon>
        <taxon>Pseudomonadati</taxon>
        <taxon>Pseudomonadota</taxon>
        <taxon>Betaproteobacteria</taxon>
        <taxon>Burkholderiales</taxon>
        <taxon>Burkholderiaceae</taxon>
        <taxon>Ralstonia</taxon>
    </lineage>
</organism>
<evidence type="ECO:0000313" key="9">
    <source>
        <dbReference type="Proteomes" id="UP001189813"/>
    </source>
</evidence>
<evidence type="ECO:0000256" key="5">
    <source>
        <dbReference type="ARBA" id="ARBA00022989"/>
    </source>
</evidence>
<evidence type="ECO:0000313" key="8">
    <source>
        <dbReference type="EMBL" id="CAJ0807635.1"/>
    </source>
</evidence>